<organism evidence="1 2">
    <name type="scientific">Effrenium voratum</name>
    <dbReference type="NCBI Taxonomy" id="2562239"/>
    <lineage>
        <taxon>Eukaryota</taxon>
        <taxon>Sar</taxon>
        <taxon>Alveolata</taxon>
        <taxon>Dinophyceae</taxon>
        <taxon>Suessiales</taxon>
        <taxon>Symbiodiniaceae</taxon>
        <taxon>Effrenium</taxon>
    </lineage>
</organism>
<proteinExistence type="predicted"/>
<dbReference type="InterPro" id="IPR012340">
    <property type="entry name" value="NA-bd_OB-fold"/>
</dbReference>
<gene>
    <name evidence="1" type="ORF">EVOR1521_LOCUS25196</name>
</gene>
<keyword evidence="2" id="KW-1185">Reference proteome</keyword>
<accession>A0AA36JC30</accession>
<evidence type="ECO:0000313" key="2">
    <source>
        <dbReference type="Proteomes" id="UP001178507"/>
    </source>
</evidence>
<sequence length="505" mass="55109">MTSCRLKALRPDAVANASFTFRVHGATTVPDLPGKNQSVWTKWSCTAVTAEDTAALCKRFYGKEQAAAAEKWSQKFAEGTTWAVNKERTRAAGFKGTPASKFSCSSSPVDLEFTDKTKIDPVHDAGSIPARPPIRMTIQQLLSKDEQRVNVIGVVTEVGDVETMECRLRGGAVHKDVLRLRLQDETQTECQVSIWEPLTRSVQGSQGKACVSAVALYRVKLAVTGTSRSLSTTEDTVVCILEKPDSVSDREDELIKKAASLASSKADQSATRYQGSADVSGVLRVVCLRALSLAQEIHEKNLGESAWQCEGVVWELANTDSLISRKGSLWAEVLLRDSSGELRCFAAEKALLAMTGCADKEIFLENVAQDSLARPRITARLRRTVGEYVNVTLLEASPQFVVPSEPGEDAVTRCPSRTELASPFLWLTFPATCRSCFLHAVTLTVPFMPATLGWRPPMSGAYKRMTAVLGSTCSRLRGMGLPLSTLVVDWLCCPWAHVCLNRMGL</sequence>
<evidence type="ECO:0000313" key="1">
    <source>
        <dbReference type="EMBL" id="CAJ1402268.1"/>
    </source>
</evidence>
<dbReference type="EMBL" id="CAUJNA010003446">
    <property type="protein sequence ID" value="CAJ1402268.1"/>
    <property type="molecule type" value="Genomic_DNA"/>
</dbReference>
<dbReference type="AlphaFoldDB" id="A0AA36JC30"/>
<dbReference type="SUPFAM" id="SSF50249">
    <property type="entry name" value="Nucleic acid-binding proteins"/>
    <property type="match status" value="1"/>
</dbReference>
<dbReference type="Gene3D" id="2.40.50.140">
    <property type="entry name" value="Nucleic acid-binding proteins"/>
    <property type="match status" value="1"/>
</dbReference>
<dbReference type="Proteomes" id="UP001178507">
    <property type="component" value="Unassembled WGS sequence"/>
</dbReference>
<comment type="caution">
    <text evidence="1">The sequence shown here is derived from an EMBL/GenBank/DDBJ whole genome shotgun (WGS) entry which is preliminary data.</text>
</comment>
<reference evidence="1" key="1">
    <citation type="submission" date="2023-08" db="EMBL/GenBank/DDBJ databases">
        <authorList>
            <person name="Chen Y."/>
            <person name="Shah S."/>
            <person name="Dougan E. K."/>
            <person name="Thang M."/>
            <person name="Chan C."/>
        </authorList>
    </citation>
    <scope>NUCLEOTIDE SEQUENCE</scope>
</reference>
<protein>
    <submittedName>
        <fullName evidence="1">Uncharacterized protein</fullName>
    </submittedName>
</protein>
<name>A0AA36JC30_9DINO</name>